<protein>
    <submittedName>
        <fullName evidence="2">Uncharacterized protein</fullName>
    </submittedName>
</protein>
<evidence type="ECO:0000313" key="3">
    <source>
        <dbReference type="Proteomes" id="UP000314294"/>
    </source>
</evidence>
<dbReference type="EMBL" id="SRLO01000238">
    <property type="protein sequence ID" value="TNN65258.1"/>
    <property type="molecule type" value="Genomic_DNA"/>
</dbReference>
<proteinExistence type="predicted"/>
<gene>
    <name evidence="2" type="ORF">EYF80_024547</name>
</gene>
<dbReference type="Proteomes" id="UP000314294">
    <property type="component" value="Unassembled WGS sequence"/>
</dbReference>
<reference evidence="2 3" key="1">
    <citation type="submission" date="2019-03" db="EMBL/GenBank/DDBJ databases">
        <title>First draft genome of Liparis tanakae, snailfish: a comprehensive survey of snailfish specific genes.</title>
        <authorList>
            <person name="Kim W."/>
            <person name="Song I."/>
            <person name="Jeong J.-H."/>
            <person name="Kim D."/>
            <person name="Kim S."/>
            <person name="Ryu S."/>
            <person name="Song J.Y."/>
            <person name="Lee S.K."/>
        </authorList>
    </citation>
    <scope>NUCLEOTIDE SEQUENCE [LARGE SCALE GENOMIC DNA]</scope>
    <source>
        <tissue evidence="2">Muscle</tissue>
    </source>
</reference>
<evidence type="ECO:0000313" key="2">
    <source>
        <dbReference type="EMBL" id="TNN65258.1"/>
    </source>
</evidence>
<keyword evidence="3" id="KW-1185">Reference proteome</keyword>
<feature type="region of interest" description="Disordered" evidence="1">
    <location>
        <begin position="137"/>
        <end position="181"/>
    </location>
</feature>
<dbReference type="AlphaFoldDB" id="A0A4Z2HHC4"/>
<sequence>MTARLYGLVELSVDRVVSRESAQNEGAEVQGEVLHEVAGVVTKRLSGETEGQEVNPLYFMYETETMEKGAWPHPAVERVQQRVSRPVRHAAAAVGLAAFSKFETLTSERPLVDLPIFSAAERHAEVLQLEQSSVSLRRGRTTTDGVRPGGEELGDARRVEAGLGQTERRPESSSSSADHHSIELMIHHRVLGGDLTAMKERGDGVMAAH</sequence>
<accession>A0A4Z2HHC4</accession>
<feature type="compositionally biased region" description="Basic and acidic residues" evidence="1">
    <location>
        <begin position="154"/>
        <end position="181"/>
    </location>
</feature>
<organism evidence="2 3">
    <name type="scientific">Liparis tanakae</name>
    <name type="common">Tanaka's snailfish</name>
    <dbReference type="NCBI Taxonomy" id="230148"/>
    <lineage>
        <taxon>Eukaryota</taxon>
        <taxon>Metazoa</taxon>
        <taxon>Chordata</taxon>
        <taxon>Craniata</taxon>
        <taxon>Vertebrata</taxon>
        <taxon>Euteleostomi</taxon>
        <taxon>Actinopterygii</taxon>
        <taxon>Neopterygii</taxon>
        <taxon>Teleostei</taxon>
        <taxon>Neoteleostei</taxon>
        <taxon>Acanthomorphata</taxon>
        <taxon>Eupercaria</taxon>
        <taxon>Perciformes</taxon>
        <taxon>Cottioidei</taxon>
        <taxon>Cottales</taxon>
        <taxon>Liparidae</taxon>
        <taxon>Liparis</taxon>
    </lineage>
</organism>
<evidence type="ECO:0000256" key="1">
    <source>
        <dbReference type="SAM" id="MobiDB-lite"/>
    </source>
</evidence>
<name>A0A4Z2HHC4_9TELE</name>
<comment type="caution">
    <text evidence="2">The sequence shown here is derived from an EMBL/GenBank/DDBJ whole genome shotgun (WGS) entry which is preliminary data.</text>
</comment>